<dbReference type="EMBL" id="VSRR010002801">
    <property type="protein sequence ID" value="MPC33299.1"/>
    <property type="molecule type" value="Genomic_DNA"/>
</dbReference>
<sequence length="157" mass="17294">MKIILAVMGDAGSGHHALPLKQTKMPQQDTKVLTGINELRKLRAEVLIGSERQPYGTNSGSAIKRAARHRLERPGASKHPRDNTHNFGVRAVQEALILTQPAPCSPSLIDTRAAFQALQRHSGPERAACHDRRRMGLMVSGQSARLWMLTFAFQARA</sequence>
<evidence type="ECO:0000313" key="1">
    <source>
        <dbReference type="EMBL" id="MPC33299.1"/>
    </source>
</evidence>
<keyword evidence="2" id="KW-1185">Reference proteome</keyword>
<dbReference type="Proteomes" id="UP000324222">
    <property type="component" value="Unassembled WGS sequence"/>
</dbReference>
<name>A0A5B7EJG3_PORTR</name>
<protein>
    <submittedName>
        <fullName evidence="1">Uncharacterized protein</fullName>
    </submittedName>
</protein>
<organism evidence="1 2">
    <name type="scientific">Portunus trituberculatus</name>
    <name type="common">Swimming crab</name>
    <name type="synonym">Neptunus trituberculatus</name>
    <dbReference type="NCBI Taxonomy" id="210409"/>
    <lineage>
        <taxon>Eukaryota</taxon>
        <taxon>Metazoa</taxon>
        <taxon>Ecdysozoa</taxon>
        <taxon>Arthropoda</taxon>
        <taxon>Crustacea</taxon>
        <taxon>Multicrustacea</taxon>
        <taxon>Malacostraca</taxon>
        <taxon>Eumalacostraca</taxon>
        <taxon>Eucarida</taxon>
        <taxon>Decapoda</taxon>
        <taxon>Pleocyemata</taxon>
        <taxon>Brachyura</taxon>
        <taxon>Eubrachyura</taxon>
        <taxon>Portunoidea</taxon>
        <taxon>Portunidae</taxon>
        <taxon>Portuninae</taxon>
        <taxon>Portunus</taxon>
    </lineage>
</organism>
<gene>
    <name evidence="1" type="ORF">E2C01_026643</name>
</gene>
<comment type="caution">
    <text evidence="1">The sequence shown here is derived from an EMBL/GenBank/DDBJ whole genome shotgun (WGS) entry which is preliminary data.</text>
</comment>
<evidence type="ECO:0000313" key="2">
    <source>
        <dbReference type="Proteomes" id="UP000324222"/>
    </source>
</evidence>
<dbReference type="AlphaFoldDB" id="A0A5B7EJG3"/>
<accession>A0A5B7EJG3</accession>
<reference evidence="1 2" key="1">
    <citation type="submission" date="2019-05" db="EMBL/GenBank/DDBJ databases">
        <title>Another draft genome of Portunus trituberculatus and its Hox gene families provides insights of decapod evolution.</title>
        <authorList>
            <person name="Jeong J.-H."/>
            <person name="Song I."/>
            <person name="Kim S."/>
            <person name="Choi T."/>
            <person name="Kim D."/>
            <person name="Ryu S."/>
            <person name="Kim W."/>
        </authorList>
    </citation>
    <scope>NUCLEOTIDE SEQUENCE [LARGE SCALE GENOMIC DNA]</scope>
    <source>
        <tissue evidence="1">Muscle</tissue>
    </source>
</reference>
<proteinExistence type="predicted"/>